<dbReference type="Proteomes" id="UP000075243">
    <property type="component" value="Unassembled WGS sequence"/>
</dbReference>
<evidence type="ECO:0000313" key="2">
    <source>
        <dbReference type="EMBL" id="KYP46604.1"/>
    </source>
</evidence>
<keyword evidence="3" id="KW-1185">Reference proteome</keyword>
<reference evidence="2" key="1">
    <citation type="journal article" date="2012" name="Nat. Biotechnol.">
        <title>Draft genome sequence of pigeonpea (Cajanus cajan), an orphan legume crop of resource-poor farmers.</title>
        <authorList>
            <person name="Varshney R.K."/>
            <person name="Chen W."/>
            <person name="Li Y."/>
            <person name="Bharti A.K."/>
            <person name="Saxena R.K."/>
            <person name="Schlueter J.A."/>
            <person name="Donoghue M.T."/>
            <person name="Azam S."/>
            <person name="Fan G."/>
            <person name="Whaley A.M."/>
            <person name="Farmer A.D."/>
            <person name="Sheridan J."/>
            <person name="Iwata A."/>
            <person name="Tuteja R."/>
            <person name="Penmetsa R.V."/>
            <person name="Wu W."/>
            <person name="Upadhyaya H.D."/>
            <person name="Yang S.P."/>
            <person name="Shah T."/>
            <person name="Saxena K.B."/>
            <person name="Michael T."/>
            <person name="McCombie W.R."/>
            <person name="Yang B."/>
            <person name="Zhang G."/>
            <person name="Yang H."/>
            <person name="Wang J."/>
            <person name="Spillane C."/>
            <person name="Cook D.R."/>
            <person name="May G.D."/>
            <person name="Xu X."/>
            <person name="Jackson S.A."/>
        </authorList>
    </citation>
    <scope>NUCLEOTIDE SEQUENCE [LARGE SCALE GENOMIC DNA]</scope>
</reference>
<sequence>MQVPLGVPVNDPSKVCKLRKSLYGLKQASRKWYERLSKLLLCLGFVQAQGDHTLFTHSTPDSFLALLVYVDDIVLVGNSLSRIDHLKQILNSHFGIKNLGLLKKFLGIEVAHSSKGISLCQRQYCLRLLEDTGMFHCKPAQTPSDHHFRLHQDTGPFHDDAAGYRRLVGRLLYLTTTRPDIAFATQQLSQFMACPKACHYQVAIRVLRYLKGAPGRGLFFPRSSDLQLLGFSDADWGSCPDSRRSISGYCFFLGQSLICWRAKKQATVVKSSSEAEYRALASATCELQWLQYLLNDLHLQCSSFCSLL</sequence>
<evidence type="ECO:0000313" key="3">
    <source>
        <dbReference type="Proteomes" id="UP000075243"/>
    </source>
</evidence>
<dbReference type="CDD" id="cd09272">
    <property type="entry name" value="RNase_HI_RT_Ty1"/>
    <property type="match status" value="1"/>
</dbReference>
<proteinExistence type="predicted"/>
<dbReference type="Gramene" id="C.cajan_31612.t">
    <property type="protein sequence ID" value="C.cajan_31612.t.cds1"/>
    <property type="gene ID" value="C.cajan_31612"/>
</dbReference>
<name>A0A151RVQ3_CAJCA</name>
<dbReference type="OMA" id="FTYCEIS"/>
<dbReference type="Pfam" id="PF07727">
    <property type="entry name" value="RVT_2"/>
    <property type="match status" value="1"/>
</dbReference>
<dbReference type="EMBL" id="KQ483552">
    <property type="protein sequence ID" value="KYP46604.1"/>
    <property type="molecule type" value="Genomic_DNA"/>
</dbReference>
<feature type="domain" description="Reverse transcriptase Ty1/copia-type" evidence="1">
    <location>
        <begin position="2"/>
        <end position="143"/>
    </location>
</feature>
<protein>
    <recommendedName>
        <fullName evidence="1">Reverse transcriptase Ty1/copia-type domain-containing protein</fullName>
    </recommendedName>
</protein>
<dbReference type="InterPro" id="IPR013103">
    <property type="entry name" value="RVT_2"/>
</dbReference>
<dbReference type="AlphaFoldDB" id="A0A151RVQ3"/>
<dbReference type="InterPro" id="IPR043502">
    <property type="entry name" value="DNA/RNA_pol_sf"/>
</dbReference>
<organism evidence="2 3">
    <name type="scientific">Cajanus cajan</name>
    <name type="common">Pigeon pea</name>
    <name type="synonym">Cajanus indicus</name>
    <dbReference type="NCBI Taxonomy" id="3821"/>
    <lineage>
        <taxon>Eukaryota</taxon>
        <taxon>Viridiplantae</taxon>
        <taxon>Streptophyta</taxon>
        <taxon>Embryophyta</taxon>
        <taxon>Tracheophyta</taxon>
        <taxon>Spermatophyta</taxon>
        <taxon>Magnoliopsida</taxon>
        <taxon>eudicotyledons</taxon>
        <taxon>Gunneridae</taxon>
        <taxon>Pentapetalae</taxon>
        <taxon>rosids</taxon>
        <taxon>fabids</taxon>
        <taxon>Fabales</taxon>
        <taxon>Fabaceae</taxon>
        <taxon>Papilionoideae</taxon>
        <taxon>50 kb inversion clade</taxon>
        <taxon>NPAAA clade</taxon>
        <taxon>indigoferoid/millettioid clade</taxon>
        <taxon>Phaseoleae</taxon>
        <taxon>Cajanus</taxon>
    </lineage>
</organism>
<dbReference type="PANTHER" id="PTHR11439:SF463">
    <property type="entry name" value="REVERSE TRANSCRIPTASE TY1_COPIA-TYPE DOMAIN-CONTAINING PROTEIN"/>
    <property type="match status" value="1"/>
</dbReference>
<dbReference type="PANTHER" id="PTHR11439">
    <property type="entry name" value="GAG-POL-RELATED RETROTRANSPOSON"/>
    <property type="match status" value="1"/>
</dbReference>
<dbReference type="SUPFAM" id="SSF56672">
    <property type="entry name" value="DNA/RNA polymerases"/>
    <property type="match status" value="1"/>
</dbReference>
<evidence type="ECO:0000259" key="1">
    <source>
        <dbReference type="Pfam" id="PF07727"/>
    </source>
</evidence>
<accession>A0A151RVQ3</accession>
<gene>
    <name evidence="2" type="ORF">KK1_031769</name>
</gene>